<sequence length="48" mass="5316">MKVPQSARGGLPGNVRLLSARKEYCVIEINDPNGEMVLDALFFGPWIL</sequence>
<name>A0A5E7NMA0_PSEFL</name>
<dbReference type="EMBL" id="CABVIN010000007">
    <property type="protein sequence ID" value="VVP38039.1"/>
    <property type="molecule type" value="Genomic_DNA"/>
</dbReference>
<dbReference type="AlphaFoldDB" id="A0A5E7NMA0"/>
<evidence type="ECO:0000313" key="1">
    <source>
        <dbReference type="EMBL" id="VVP38039.1"/>
    </source>
</evidence>
<gene>
    <name evidence="1" type="ORF">PS896_04705</name>
</gene>
<dbReference type="Proteomes" id="UP000377224">
    <property type="component" value="Unassembled WGS sequence"/>
</dbReference>
<reference evidence="1 2" key="1">
    <citation type="submission" date="2019-09" db="EMBL/GenBank/DDBJ databases">
        <authorList>
            <person name="Chandra G."/>
            <person name="Truman W A."/>
        </authorList>
    </citation>
    <scope>NUCLEOTIDE SEQUENCE [LARGE SCALE GENOMIC DNA]</scope>
    <source>
        <strain evidence="1">PS896</strain>
    </source>
</reference>
<evidence type="ECO:0000313" key="2">
    <source>
        <dbReference type="Proteomes" id="UP000377224"/>
    </source>
</evidence>
<organism evidence="1 2">
    <name type="scientific">Pseudomonas fluorescens</name>
    <dbReference type="NCBI Taxonomy" id="294"/>
    <lineage>
        <taxon>Bacteria</taxon>
        <taxon>Pseudomonadati</taxon>
        <taxon>Pseudomonadota</taxon>
        <taxon>Gammaproteobacteria</taxon>
        <taxon>Pseudomonadales</taxon>
        <taxon>Pseudomonadaceae</taxon>
        <taxon>Pseudomonas</taxon>
    </lineage>
</organism>
<accession>A0A5E7NMA0</accession>
<protein>
    <submittedName>
        <fullName evidence="1">Uncharacterized protein</fullName>
    </submittedName>
</protein>
<proteinExistence type="predicted"/>